<accession>A0A9D1T432</accession>
<reference evidence="1" key="1">
    <citation type="submission" date="2020-10" db="EMBL/GenBank/DDBJ databases">
        <authorList>
            <person name="Gilroy R."/>
        </authorList>
    </citation>
    <scope>NUCLEOTIDE SEQUENCE</scope>
    <source>
        <strain evidence="1">1370</strain>
    </source>
</reference>
<proteinExistence type="predicted"/>
<dbReference type="SUPFAM" id="SSF81301">
    <property type="entry name" value="Nucleotidyltransferase"/>
    <property type="match status" value="1"/>
</dbReference>
<name>A0A9D1T432_9FIRM</name>
<evidence type="ECO:0000313" key="2">
    <source>
        <dbReference type="Proteomes" id="UP000823960"/>
    </source>
</evidence>
<dbReference type="AlphaFoldDB" id="A0A9D1T432"/>
<dbReference type="Gene3D" id="3.30.460.10">
    <property type="entry name" value="Beta Polymerase, domain 2"/>
    <property type="match status" value="1"/>
</dbReference>
<comment type="caution">
    <text evidence="1">The sequence shown here is derived from an EMBL/GenBank/DDBJ whole genome shotgun (WGS) entry which is preliminary data.</text>
</comment>
<dbReference type="Pfam" id="PF04439">
    <property type="entry name" value="Adenyl_transf"/>
    <property type="match status" value="1"/>
</dbReference>
<dbReference type="InterPro" id="IPR043519">
    <property type="entry name" value="NT_sf"/>
</dbReference>
<reference evidence="1" key="2">
    <citation type="journal article" date="2021" name="PeerJ">
        <title>Extensive microbial diversity within the chicken gut microbiome revealed by metagenomics and culture.</title>
        <authorList>
            <person name="Gilroy R."/>
            <person name="Ravi A."/>
            <person name="Getino M."/>
            <person name="Pursley I."/>
            <person name="Horton D.L."/>
            <person name="Alikhan N.F."/>
            <person name="Baker D."/>
            <person name="Gharbi K."/>
            <person name="Hall N."/>
            <person name="Watson M."/>
            <person name="Adriaenssens E.M."/>
            <person name="Foster-Nyarko E."/>
            <person name="Jarju S."/>
            <person name="Secka A."/>
            <person name="Antonio M."/>
            <person name="Oren A."/>
            <person name="Chaudhuri R.R."/>
            <person name="La Ragione R."/>
            <person name="Hildebrand F."/>
            <person name="Pallen M.J."/>
        </authorList>
    </citation>
    <scope>NUCLEOTIDE SEQUENCE</scope>
    <source>
        <strain evidence="1">1370</strain>
    </source>
</reference>
<dbReference type="Gene3D" id="1.20.120.330">
    <property type="entry name" value="Nucleotidyltransferases domain 2"/>
    <property type="match status" value="1"/>
</dbReference>
<evidence type="ECO:0000313" key="1">
    <source>
        <dbReference type="EMBL" id="HIV11095.1"/>
    </source>
</evidence>
<dbReference type="SUPFAM" id="SSF81631">
    <property type="entry name" value="PAP/OAS1 substrate-binding domain"/>
    <property type="match status" value="1"/>
</dbReference>
<gene>
    <name evidence="1" type="ORF">IAD28_05335</name>
</gene>
<dbReference type="InterPro" id="IPR007530">
    <property type="entry name" value="Aminoglycoside_adenylylTfrase"/>
</dbReference>
<sequence length="282" mass="32345">MRQEAEILELVKRTALDDSRISSAFLRGSRASGRIKRDVYQDYDIEYYVSDLAPYWDNISWLESVFGRTLIVQMPVIMDDPDITPERAERFTYLAIFSDGVRIDLSLVKKPFYDNGEPAILLVDKDGGHDSVYGDDSAYLPLPPSKAEFDRCCNEFWWCVNNLAKGIARGELPYAMNMLGIYIRPELDRMLGWLIGSMTDFSAGPGKLGRFMEKYLPDSMYKKYLKTFPQPSAGRMWTSCIEMCKLFSDAARITAKNLGLEYNSGWEDGIRIYIDMIRSIRS</sequence>
<protein>
    <submittedName>
        <fullName evidence="1">Aminoglycoside 6-adenylyltransferase</fullName>
    </submittedName>
</protein>
<organism evidence="1 2">
    <name type="scientific">Candidatus Faeciplasma avium</name>
    <dbReference type="NCBI Taxonomy" id="2840798"/>
    <lineage>
        <taxon>Bacteria</taxon>
        <taxon>Bacillati</taxon>
        <taxon>Bacillota</taxon>
        <taxon>Clostridia</taxon>
        <taxon>Eubacteriales</taxon>
        <taxon>Oscillospiraceae</taxon>
        <taxon>Oscillospiraceae incertae sedis</taxon>
        <taxon>Candidatus Faeciplasma</taxon>
    </lineage>
</organism>
<dbReference type="Proteomes" id="UP000823960">
    <property type="component" value="Unassembled WGS sequence"/>
</dbReference>
<dbReference type="EMBL" id="DVOL01000076">
    <property type="protein sequence ID" value="HIV11095.1"/>
    <property type="molecule type" value="Genomic_DNA"/>
</dbReference>